<sequence length="195" mass="20745">MRLRRGRPVHPDRRGGPADVRRPTRSHRAREPGRHLSGHAAYIRAVAGALESAGIPVADWRADSGPARDGWIPFDLARQVRLHGRPVWDHDEAGAGWSEERGWYLLTVDDPAGRGVRTVAALAVATVASPGAVARSVASLAGLPGPAPLAGEVEADFPGRRAGTDDPAFEAALEHYAARRTKSVDGWPEAAEGRG</sequence>
<reference evidence="4" key="1">
    <citation type="journal article" date="2019" name="Int. J. Syst. Evol. Microbiol.">
        <title>The Global Catalogue of Microorganisms (GCM) 10K type strain sequencing project: providing services to taxonomists for standard genome sequencing and annotation.</title>
        <authorList>
            <consortium name="The Broad Institute Genomics Platform"/>
            <consortium name="The Broad Institute Genome Sequencing Center for Infectious Disease"/>
            <person name="Wu L."/>
            <person name="Ma J."/>
        </authorList>
    </citation>
    <scope>NUCLEOTIDE SEQUENCE [LARGE SCALE GENOMIC DNA]</scope>
    <source>
        <strain evidence="4">TBRC 5832</strain>
    </source>
</reference>
<feature type="domain" description="DUF6292" evidence="2">
    <location>
        <begin position="42"/>
        <end position="138"/>
    </location>
</feature>
<accession>A0ABV8J8B7</accession>
<feature type="compositionally biased region" description="Basic and acidic residues" evidence="1">
    <location>
        <begin position="9"/>
        <end position="22"/>
    </location>
</feature>
<dbReference type="InterPro" id="IPR046259">
    <property type="entry name" value="DUF6292"/>
</dbReference>
<evidence type="ECO:0000313" key="3">
    <source>
        <dbReference type="EMBL" id="MFC4071290.1"/>
    </source>
</evidence>
<dbReference type="Pfam" id="PF19809">
    <property type="entry name" value="DUF6292"/>
    <property type="match status" value="1"/>
</dbReference>
<dbReference type="RefSeq" id="WP_378072166.1">
    <property type="nucleotide sequence ID" value="NZ_JBHSBL010000028.1"/>
</dbReference>
<feature type="region of interest" description="Disordered" evidence="1">
    <location>
        <begin position="1"/>
        <end position="34"/>
    </location>
</feature>
<evidence type="ECO:0000256" key="1">
    <source>
        <dbReference type="SAM" id="MobiDB-lite"/>
    </source>
</evidence>
<name>A0ABV8J8B7_9ACTN</name>
<keyword evidence="4" id="KW-1185">Reference proteome</keyword>
<evidence type="ECO:0000259" key="2">
    <source>
        <dbReference type="Pfam" id="PF19809"/>
    </source>
</evidence>
<protein>
    <submittedName>
        <fullName evidence="3">DUF6292 family protein</fullName>
    </submittedName>
</protein>
<dbReference type="EMBL" id="JBHSBL010000028">
    <property type="protein sequence ID" value="MFC4071290.1"/>
    <property type="molecule type" value="Genomic_DNA"/>
</dbReference>
<comment type="caution">
    <text evidence="3">The sequence shown here is derived from an EMBL/GenBank/DDBJ whole genome shotgun (WGS) entry which is preliminary data.</text>
</comment>
<dbReference type="Proteomes" id="UP001595867">
    <property type="component" value="Unassembled WGS sequence"/>
</dbReference>
<proteinExistence type="predicted"/>
<gene>
    <name evidence="3" type="ORF">ACFO0C_40695</name>
</gene>
<organism evidence="3 4">
    <name type="scientific">Actinoplanes subglobosus</name>
    <dbReference type="NCBI Taxonomy" id="1547892"/>
    <lineage>
        <taxon>Bacteria</taxon>
        <taxon>Bacillati</taxon>
        <taxon>Actinomycetota</taxon>
        <taxon>Actinomycetes</taxon>
        <taxon>Micromonosporales</taxon>
        <taxon>Micromonosporaceae</taxon>
        <taxon>Actinoplanes</taxon>
    </lineage>
</organism>
<evidence type="ECO:0000313" key="4">
    <source>
        <dbReference type="Proteomes" id="UP001595867"/>
    </source>
</evidence>